<keyword evidence="4" id="KW-1185">Reference proteome</keyword>
<comment type="caution">
    <text evidence="3">The sequence shown here is derived from an EMBL/GenBank/DDBJ whole genome shotgun (WGS) entry which is preliminary data.</text>
</comment>
<dbReference type="PANTHER" id="PTHR32309">
    <property type="entry name" value="TYROSINE-PROTEIN KINASE"/>
    <property type="match status" value="1"/>
</dbReference>
<dbReference type="Proteomes" id="UP000680815">
    <property type="component" value="Unassembled WGS sequence"/>
</dbReference>
<feature type="region of interest" description="Disordered" evidence="1">
    <location>
        <begin position="1"/>
        <end position="24"/>
    </location>
</feature>
<evidence type="ECO:0000256" key="1">
    <source>
        <dbReference type="SAM" id="MobiDB-lite"/>
    </source>
</evidence>
<evidence type="ECO:0000313" key="4">
    <source>
        <dbReference type="Proteomes" id="UP000680815"/>
    </source>
</evidence>
<feature type="transmembrane region" description="Helical" evidence="2">
    <location>
        <begin position="39"/>
        <end position="58"/>
    </location>
</feature>
<name>A0ABS4AZR4_9PROT</name>
<evidence type="ECO:0000313" key="3">
    <source>
        <dbReference type="EMBL" id="MBP0466861.1"/>
    </source>
</evidence>
<sequence length="392" mass="43519">MKLSPPTTAFEPAGEEPAWTPAPPRRQRPWPVRLLRHPFAWLVLLPTGLAILYFYLLAAPQYVSEARFVVRSRAEAPQPSLGNMISAAVGGGGLSTVGEAHSVRDFLLSHDAVARAQDRIDLIAIWRREEADLLARLRHEEPERLTKYFNSMVTAQLDSLTGLLTLRARAFRPEDARAIAVTLIELSEALVNRLSERAREDSLRVAREEVAIAERRVLESRAALTRFREEQQDLDSAGSVQAAVATIGGLETALAAVQAELRERMAFMRPDNPALQVTRNRIAALERQIESERSRRTQGGGALAQQLAGFERLMLERDFADRQLASATASLEGARMEAQRQQMYLARVVEPNLAVHPLYPRKLISVGSIFLGLSVAFGIGWLLVAGMREHAE</sequence>
<keyword evidence="2" id="KW-1133">Transmembrane helix</keyword>
<feature type="transmembrane region" description="Helical" evidence="2">
    <location>
        <begin position="363"/>
        <end position="384"/>
    </location>
</feature>
<dbReference type="InterPro" id="IPR050445">
    <property type="entry name" value="Bact_polysacc_biosynth/exp"/>
</dbReference>
<protein>
    <submittedName>
        <fullName evidence="3">Capsule biosynthesis protein</fullName>
    </submittedName>
</protein>
<accession>A0ABS4AZR4</accession>
<evidence type="ECO:0000256" key="2">
    <source>
        <dbReference type="SAM" id="Phobius"/>
    </source>
</evidence>
<dbReference type="PANTHER" id="PTHR32309:SF13">
    <property type="entry name" value="FERRIC ENTEROBACTIN TRANSPORT PROTEIN FEPE"/>
    <property type="match status" value="1"/>
</dbReference>
<proteinExistence type="predicted"/>
<gene>
    <name evidence="3" type="ORF">J5Y09_23230</name>
</gene>
<dbReference type="EMBL" id="JAGIYZ010000040">
    <property type="protein sequence ID" value="MBP0466861.1"/>
    <property type="molecule type" value="Genomic_DNA"/>
</dbReference>
<reference evidence="3 4" key="1">
    <citation type="submission" date="2021-03" db="EMBL/GenBank/DDBJ databases">
        <authorList>
            <person name="So Y."/>
        </authorList>
    </citation>
    <scope>NUCLEOTIDE SEQUENCE [LARGE SCALE GENOMIC DNA]</scope>
    <source>
        <strain evidence="3 4">PWR1</strain>
    </source>
</reference>
<keyword evidence="2" id="KW-0472">Membrane</keyword>
<organism evidence="3 4">
    <name type="scientific">Roseomonas nitratireducens</name>
    <dbReference type="NCBI Taxonomy" id="2820810"/>
    <lineage>
        <taxon>Bacteria</taxon>
        <taxon>Pseudomonadati</taxon>
        <taxon>Pseudomonadota</taxon>
        <taxon>Alphaproteobacteria</taxon>
        <taxon>Acetobacterales</taxon>
        <taxon>Roseomonadaceae</taxon>
        <taxon>Roseomonas</taxon>
    </lineage>
</organism>
<keyword evidence="2" id="KW-0812">Transmembrane</keyword>